<protein>
    <submittedName>
        <fullName evidence="2">Putative FAD dependent oxidoreductase</fullName>
    </submittedName>
</protein>
<dbReference type="InterPro" id="IPR006076">
    <property type="entry name" value="FAD-dep_OxRdtase"/>
</dbReference>
<dbReference type="AlphaFoldDB" id="A0A2J5HGJ4"/>
<dbReference type="Pfam" id="PF01266">
    <property type="entry name" value="DAO"/>
    <property type="match status" value="1"/>
</dbReference>
<sequence length="518" mass="56459">MAFVQASLFDPAIPLKARQNALKRALSDPGIPTTPTTTSFWLKQPHQKLAKTQSLTLPSQAEIVIIGSGITGTSIARTLLQESGGQRKDVSNPKIVILEARDTCSGATGRNGGHILETVEEFVDFEAKYGLEAAKKITRFRLAHLPEILKVADEYGLAEESQTRNVQFLSAYFDEEKWQGSVRCIQRFKECMPEEAAEWKIFEREDIPEKFGLPTARGVVAGPAGALWPYRFVTGVLARLHQEFPEELCVETNTPVTAIHNDRNQSTSNFPYSVVTARGTIRTRHIIHCTNAHVGHLIPGLRGRIYPIRGQMSAQNAGVKFRDQGKEHSWLFNYERGFDYLTQLPSGGQADAAKMMFGGGFAQGQTGGVADIGLSTDSELSFYADIHLSGALSSIFGRENWGAVSGPSVEQMWTGSMGFSADGNPWVGKLPPSATQRGGDQDSHGAEWVACAFSGEGMVQAWLCGKALALMVLDHDQGSSGPKDLSWFPEQLLVTEDRLQKSVLPGSVDDGNPMCTNG</sequence>
<dbReference type="InterPro" id="IPR036188">
    <property type="entry name" value="FAD/NAD-bd_sf"/>
</dbReference>
<proteinExistence type="predicted"/>
<dbReference type="PANTHER" id="PTHR13847:SF213">
    <property type="entry name" value="DEPENDENT OXIDOREDUCTASE, PUTATIVE-RELATED"/>
    <property type="match status" value="1"/>
</dbReference>
<dbReference type="GO" id="GO:0005737">
    <property type="term" value="C:cytoplasm"/>
    <property type="evidence" value="ECO:0007669"/>
    <property type="project" value="TreeGrafter"/>
</dbReference>
<evidence type="ECO:0000313" key="2">
    <source>
        <dbReference type="EMBL" id="PLN76081.1"/>
    </source>
</evidence>
<reference evidence="3" key="1">
    <citation type="submission" date="2017-12" db="EMBL/GenBank/DDBJ databases">
        <authorList>
            <consortium name="DOE Joint Genome Institute"/>
            <person name="Mondo S.J."/>
            <person name="Kjaerbolling I."/>
            <person name="Vesth T.C."/>
            <person name="Frisvad J.C."/>
            <person name="Nybo J.L."/>
            <person name="Theobald S."/>
            <person name="Kuo A."/>
            <person name="Bowyer P."/>
            <person name="Matsuda Y."/>
            <person name="Lyhne E.K."/>
            <person name="Kogle M.E."/>
            <person name="Clum A."/>
            <person name="Lipzen A."/>
            <person name="Salamov A."/>
            <person name="Ngan C.Y."/>
            <person name="Daum C."/>
            <person name="Chiniquy J."/>
            <person name="Barry K."/>
            <person name="LaButti K."/>
            <person name="Haridas S."/>
            <person name="Simmons B.A."/>
            <person name="Magnuson J.K."/>
            <person name="Mortensen U.H."/>
            <person name="Larsen T.O."/>
            <person name="Grigoriev I.V."/>
            <person name="Baker S.E."/>
            <person name="Andersen M.R."/>
            <person name="Nordberg H.P."/>
            <person name="Cantor M.N."/>
            <person name="Hua S.X."/>
        </authorList>
    </citation>
    <scope>NUCLEOTIDE SEQUENCE [LARGE SCALE GENOMIC DNA]</scope>
    <source>
        <strain evidence="3">IBT 19404</strain>
    </source>
</reference>
<evidence type="ECO:0000313" key="3">
    <source>
        <dbReference type="Proteomes" id="UP000235023"/>
    </source>
</evidence>
<dbReference type="EMBL" id="KZ559628">
    <property type="protein sequence ID" value="PLN76081.1"/>
    <property type="molecule type" value="Genomic_DNA"/>
</dbReference>
<accession>A0A2J5HGJ4</accession>
<feature type="domain" description="FAD dependent oxidoreductase" evidence="1">
    <location>
        <begin position="63"/>
        <end position="469"/>
    </location>
</feature>
<name>A0A2J5HGJ4_9EURO</name>
<dbReference type="OrthoDB" id="512662at2759"/>
<dbReference type="Gene3D" id="3.30.9.10">
    <property type="entry name" value="D-Amino Acid Oxidase, subunit A, domain 2"/>
    <property type="match status" value="1"/>
</dbReference>
<evidence type="ECO:0000259" key="1">
    <source>
        <dbReference type="Pfam" id="PF01266"/>
    </source>
</evidence>
<dbReference type="PANTHER" id="PTHR13847">
    <property type="entry name" value="SARCOSINE DEHYDROGENASE-RELATED"/>
    <property type="match status" value="1"/>
</dbReference>
<organism evidence="2 3">
    <name type="scientific">Aspergillus taichungensis</name>
    <dbReference type="NCBI Taxonomy" id="482145"/>
    <lineage>
        <taxon>Eukaryota</taxon>
        <taxon>Fungi</taxon>
        <taxon>Dikarya</taxon>
        <taxon>Ascomycota</taxon>
        <taxon>Pezizomycotina</taxon>
        <taxon>Eurotiomycetes</taxon>
        <taxon>Eurotiomycetidae</taxon>
        <taxon>Eurotiales</taxon>
        <taxon>Aspergillaceae</taxon>
        <taxon>Aspergillus</taxon>
        <taxon>Aspergillus subgen. Circumdati</taxon>
    </lineage>
</organism>
<dbReference type="Proteomes" id="UP000235023">
    <property type="component" value="Unassembled WGS sequence"/>
</dbReference>
<dbReference type="Gene3D" id="3.50.50.60">
    <property type="entry name" value="FAD/NAD(P)-binding domain"/>
    <property type="match status" value="1"/>
</dbReference>
<keyword evidence="3" id="KW-1185">Reference proteome</keyword>
<dbReference type="SUPFAM" id="SSF51905">
    <property type="entry name" value="FAD/NAD(P)-binding domain"/>
    <property type="match status" value="1"/>
</dbReference>
<gene>
    <name evidence="2" type="ORF">BDW42DRAFT_179451</name>
</gene>